<dbReference type="GO" id="GO:0008173">
    <property type="term" value="F:RNA methyltransferase activity"/>
    <property type="evidence" value="ECO:0007669"/>
    <property type="project" value="InterPro"/>
</dbReference>
<dbReference type="SUPFAM" id="SSF53335">
    <property type="entry name" value="S-adenosyl-L-methionine-dependent methyltransferases"/>
    <property type="match status" value="1"/>
</dbReference>
<dbReference type="GO" id="GO:0003723">
    <property type="term" value="F:RNA binding"/>
    <property type="evidence" value="ECO:0007669"/>
    <property type="project" value="UniProtKB-UniRule"/>
</dbReference>
<dbReference type="AlphaFoldDB" id="A0A6N8LRL1"/>
<dbReference type="InterPro" id="IPR023267">
    <property type="entry name" value="RCMT"/>
</dbReference>
<dbReference type="OrthoDB" id="9810297at2"/>
<dbReference type="InterPro" id="IPR049560">
    <property type="entry name" value="MeTrfase_RsmB-F_NOP2_cat"/>
</dbReference>
<gene>
    <name evidence="9" type="ORF">GQR91_05545</name>
</gene>
<reference evidence="9 10" key="1">
    <citation type="submission" date="2019-12" db="EMBL/GenBank/DDBJ databases">
        <authorList>
            <person name="Zheng J."/>
        </authorList>
    </citation>
    <scope>NUCLEOTIDE SEQUENCE [LARGE SCALE GENOMIC DNA]</scope>
    <source>
        <strain evidence="9 10">DSM 27347</strain>
    </source>
</reference>
<dbReference type="PRINTS" id="PR02008">
    <property type="entry name" value="RCMTFAMILY"/>
</dbReference>
<dbReference type="PANTHER" id="PTHR22807:SF61">
    <property type="entry name" value="NOL1_NOP2_SUN FAMILY PROTEIN _ ANTITERMINATION NUSB DOMAIN-CONTAINING PROTEIN"/>
    <property type="match status" value="1"/>
</dbReference>
<feature type="active site" description="Nucleophile" evidence="6">
    <location>
        <position position="387"/>
    </location>
</feature>
<dbReference type="PROSITE" id="PS01153">
    <property type="entry name" value="NOL1_NOP2_SUN"/>
    <property type="match status" value="1"/>
</dbReference>
<evidence type="ECO:0000313" key="10">
    <source>
        <dbReference type="Proteomes" id="UP000436801"/>
    </source>
</evidence>
<dbReference type="SUPFAM" id="SSF48013">
    <property type="entry name" value="NusB-like"/>
    <property type="match status" value="1"/>
</dbReference>
<organism evidence="9 10">
    <name type="scientific">Sphingomonas carotinifaciens</name>
    <dbReference type="NCBI Taxonomy" id="1166323"/>
    <lineage>
        <taxon>Bacteria</taxon>
        <taxon>Pseudomonadati</taxon>
        <taxon>Pseudomonadota</taxon>
        <taxon>Alphaproteobacteria</taxon>
        <taxon>Sphingomonadales</taxon>
        <taxon>Sphingomonadaceae</taxon>
        <taxon>Sphingomonas</taxon>
    </lineage>
</organism>
<evidence type="ECO:0000256" key="7">
    <source>
        <dbReference type="SAM" id="MobiDB-lite"/>
    </source>
</evidence>
<feature type="binding site" evidence="6">
    <location>
        <begin position="271"/>
        <end position="277"/>
    </location>
    <ligand>
        <name>S-adenosyl-L-methionine</name>
        <dbReference type="ChEBI" id="CHEBI:59789"/>
    </ligand>
</feature>
<dbReference type="Pfam" id="PF01029">
    <property type="entry name" value="NusB"/>
    <property type="match status" value="1"/>
</dbReference>
<comment type="similarity">
    <text evidence="1 6">Belongs to the class I-like SAM-binding methyltransferase superfamily. RsmB/NOP family.</text>
</comment>
<feature type="binding site" evidence="6">
    <location>
        <position position="292"/>
    </location>
    <ligand>
        <name>S-adenosyl-L-methionine</name>
        <dbReference type="ChEBI" id="CHEBI:59789"/>
    </ligand>
</feature>
<protein>
    <submittedName>
        <fullName evidence="9">Methyltransferase domain-containing protein</fullName>
    </submittedName>
</protein>
<feature type="domain" description="SAM-dependent MTase RsmB/NOP-type" evidence="8">
    <location>
        <begin position="176"/>
        <end position="450"/>
    </location>
</feature>
<keyword evidence="2 6" id="KW-0489">Methyltransferase</keyword>
<name>A0A6N8LRL1_9SPHN</name>
<dbReference type="PROSITE" id="PS51686">
    <property type="entry name" value="SAM_MT_RSMB_NOP"/>
    <property type="match status" value="1"/>
</dbReference>
<dbReference type="Gene3D" id="1.10.940.10">
    <property type="entry name" value="NusB-like"/>
    <property type="match status" value="1"/>
</dbReference>
<sequence>MGVPFGSGVCPPHRGAKELCQVNRPPRRPNHPVRQAEPLGTASRRAALRLLDAVLRRGEPLEAALASATRDLHGGPDRGLAHAIAAETLRRLPDLDALIDSATRNQLPDDAKARSALRIALVQVLSLGTPPHAAISTVLPLVDGGPRKLVHGVFGTLMRQGVSLPEVPELPGVTAERWAAQWGDAMVDAAEQAIAAPPPLDLTLADPGATADWAERLGGTSLMPGHVRLHDAASVPELPGFEEGAWWVQDAAASMPARLLGSGAGTVLDLCAAPGGKTLQLAAAGWQVTALDASPTRLERLRANLERTGLAAEVVCADVLQWAPPAPVDAILIDAPCSATGIFRRHPDVLYRVRPSVIAEMAALQAKILSRAAGWLRPGGRMVYATCSLEPEEGEAQLEAFLAAHPDYTLCSVQAPLPVGKSTPYIRTLPSDMAEQGRCDGFFIALLERNG</sequence>
<evidence type="ECO:0000256" key="5">
    <source>
        <dbReference type="ARBA" id="ARBA00022884"/>
    </source>
</evidence>
<dbReference type="InterPro" id="IPR001678">
    <property type="entry name" value="MeTrfase_RsmB-F_NOP2_dom"/>
</dbReference>
<evidence type="ECO:0000256" key="2">
    <source>
        <dbReference type="ARBA" id="ARBA00022603"/>
    </source>
</evidence>
<dbReference type="GO" id="GO:0001510">
    <property type="term" value="P:RNA methylation"/>
    <property type="evidence" value="ECO:0007669"/>
    <property type="project" value="InterPro"/>
</dbReference>
<dbReference type="InterPro" id="IPR029063">
    <property type="entry name" value="SAM-dependent_MTases_sf"/>
</dbReference>
<feature type="binding site" evidence="6">
    <location>
        <position position="318"/>
    </location>
    <ligand>
        <name>S-adenosyl-L-methionine</name>
        <dbReference type="ChEBI" id="CHEBI:59789"/>
    </ligand>
</feature>
<keyword evidence="5 6" id="KW-0694">RNA-binding</keyword>
<dbReference type="CDD" id="cd02440">
    <property type="entry name" value="AdoMet_MTases"/>
    <property type="match status" value="1"/>
</dbReference>
<feature type="binding site" evidence="6">
    <location>
        <position position="334"/>
    </location>
    <ligand>
        <name>S-adenosyl-L-methionine</name>
        <dbReference type="ChEBI" id="CHEBI:59789"/>
    </ligand>
</feature>
<keyword evidence="4 6" id="KW-0949">S-adenosyl-L-methionine</keyword>
<evidence type="ECO:0000256" key="3">
    <source>
        <dbReference type="ARBA" id="ARBA00022679"/>
    </source>
</evidence>
<evidence type="ECO:0000313" key="9">
    <source>
        <dbReference type="EMBL" id="MWC43126.1"/>
    </source>
</evidence>
<dbReference type="EMBL" id="WSUT01000005">
    <property type="protein sequence ID" value="MWC43126.1"/>
    <property type="molecule type" value="Genomic_DNA"/>
</dbReference>
<proteinExistence type="inferred from homology"/>
<accession>A0A6N8LRL1</accession>
<dbReference type="GO" id="GO:0006355">
    <property type="term" value="P:regulation of DNA-templated transcription"/>
    <property type="evidence" value="ECO:0007669"/>
    <property type="project" value="InterPro"/>
</dbReference>
<dbReference type="InterPro" id="IPR018314">
    <property type="entry name" value="RsmB/NOL1/NOP2-like_CS"/>
</dbReference>
<feature type="region of interest" description="Disordered" evidence="7">
    <location>
        <begin position="1"/>
        <end position="41"/>
    </location>
</feature>
<dbReference type="Gene3D" id="3.40.50.150">
    <property type="entry name" value="Vaccinia Virus protein VP39"/>
    <property type="match status" value="1"/>
</dbReference>
<dbReference type="InterPro" id="IPR006027">
    <property type="entry name" value="NusB_RsmB_TIM44"/>
</dbReference>
<dbReference type="PANTHER" id="PTHR22807">
    <property type="entry name" value="NOP2 YEAST -RELATED NOL1/NOP2/FMU SUN DOMAIN-CONTAINING"/>
    <property type="match status" value="1"/>
</dbReference>
<keyword evidence="3 6" id="KW-0808">Transferase</keyword>
<comment type="caution">
    <text evidence="9">The sequence shown here is derived from an EMBL/GenBank/DDBJ whole genome shotgun (WGS) entry which is preliminary data.</text>
</comment>
<evidence type="ECO:0000256" key="1">
    <source>
        <dbReference type="ARBA" id="ARBA00007494"/>
    </source>
</evidence>
<evidence type="ECO:0000256" key="6">
    <source>
        <dbReference type="PROSITE-ProRule" id="PRU01023"/>
    </source>
</evidence>
<dbReference type="Pfam" id="PF01189">
    <property type="entry name" value="Methyltr_RsmB-F"/>
    <property type="match status" value="1"/>
</dbReference>
<dbReference type="InterPro" id="IPR035926">
    <property type="entry name" value="NusB-like_sf"/>
</dbReference>
<evidence type="ECO:0000256" key="4">
    <source>
        <dbReference type="ARBA" id="ARBA00022691"/>
    </source>
</evidence>
<evidence type="ECO:0000259" key="8">
    <source>
        <dbReference type="PROSITE" id="PS51686"/>
    </source>
</evidence>
<dbReference type="Proteomes" id="UP000436801">
    <property type="component" value="Unassembled WGS sequence"/>
</dbReference>